<evidence type="ECO:0000256" key="4">
    <source>
        <dbReference type="ARBA" id="ARBA00022801"/>
    </source>
</evidence>
<evidence type="ECO:0000256" key="1">
    <source>
        <dbReference type="ARBA" id="ARBA00009528"/>
    </source>
</evidence>
<evidence type="ECO:0000259" key="6">
    <source>
        <dbReference type="PROSITE" id="PS00631"/>
    </source>
</evidence>
<dbReference type="KEGG" id="lal:AT746_04145"/>
<dbReference type="OrthoDB" id="6395216at2"/>
<keyword evidence="3" id="KW-0645">Protease</keyword>
<evidence type="ECO:0000313" key="7">
    <source>
        <dbReference type="EMBL" id="ALS97539.1"/>
    </source>
</evidence>
<sequence>MAFPQAKNESNLDKAISTDSDWDAVILIAPDHQHLNNLTLKETIDAHQRIDARVGTDCMLLIASGIAGGRLVYAPTGELNRGFDDVRRFGDAAKKAIVMARDAGARNPLLVVSGVPENDDFAHALEVAYLGACQALWQPLEAREALNEAEIEPVQSIGLYAKGKLDMDWLQAVEAGRRLARDLCGTEPERMAPPRFAQYCEQAFADSAVKVEVISDDDTLRKDYPLLHAVGRCSVHVPRHQPRVIRLEYTGEGEIQQNLFFAGKGITYDTGGADLKTDGHMAGMSRDKGGAAAVAGFMQCLARFKPKGIRVVAEIGAVRNSIGSDAFVADEIITSHAGVRVRIGNTDAEGRLVLADLLSHLREQAKDAVDPTLFSVATLTGHAARTYGPYTAYVENGAARTHHCGDKLTRVGDIWGDPGEVSRSRREDFDFVRPRTKADDVLSSNNGPSATTARGHQFPMAFLTIASGLIRHDSNAEVPLPYVHVDIAGSGVEGGDWQHDSPTGAPVVALAARYMGF</sequence>
<dbReference type="Pfam" id="PF00883">
    <property type="entry name" value="Peptidase_M17"/>
    <property type="match status" value="1"/>
</dbReference>
<dbReference type="GO" id="GO:0030145">
    <property type="term" value="F:manganese ion binding"/>
    <property type="evidence" value="ECO:0007669"/>
    <property type="project" value="InterPro"/>
</dbReference>
<dbReference type="EMBL" id="CP013650">
    <property type="protein sequence ID" value="ALS97539.1"/>
    <property type="molecule type" value="Genomic_DNA"/>
</dbReference>
<reference evidence="7 8" key="1">
    <citation type="submission" date="2015-12" db="EMBL/GenBank/DDBJ databases">
        <title>Complete genome of Lacimicrobium alkaliphilum KCTC 32984.</title>
        <authorList>
            <person name="Kim S.-G."/>
            <person name="Lee Y.-J."/>
        </authorList>
    </citation>
    <scope>NUCLEOTIDE SEQUENCE [LARGE SCALE GENOMIC DNA]</scope>
    <source>
        <strain evidence="7 8">YelD216</strain>
    </source>
</reference>
<dbReference type="PRINTS" id="PR00481">
    <property type="entry name" value="LAMNOPPTDASE"/>
</dbReference>
<dbReference type="RefSeq" id="WP_062476827.1">
    <property type="nucleotide sequence ID" value="NZ_CP013650.1"/>
</dbReference>
<dbReference type="PANTHER" id="PTHR11963">
    <property type="entry name" value="LEUCINE AMINOPEPTIDASE-RELATED"/>
    <property type="match status" value="1"/>
</dbReference>
<protein>
    <submittedName>
        <fullName evidence="7">Peptidase M17</fullName>
    </submittedName>
</protein>
<name>A0A0U2Z3P7_9ALTE</name>
<keyword evidence="5" id="KW-0464">Manganese</keyword>
<organism evidence="7 8">
    <name type="scientific">Lacimicrobium alkaliphilum</name>
    <dbReference type="NCBI Taxonomy" id="1526571"/>
    <lineage>
        <taxon>Bacteria</taxon>
        <taxon>Pseudomonadati</taxon>
        <taxon>Pseudomonadota</taxon>
        <taxon>Gammaproteobacteria</taxon>
        <taxon>Alteromonadales</taxon>
        <taxon>Alteromonadaceae</taxon>
        <taxon>Lacimicrobium</taxon>
    </lineage>
</organism>
<dbReference type="GO" id="GO:0006508">
    <property type="term" value="P:proteolysis"/>
    <property type="evidence" value="ECO:0007669"/>
    <property type="project" value="UniProtKB-KW"/>
</dbReference>
<keyword evidence="2" id="KW-0031">Aminopeptidase</keyword>
<dbReference type="SUPFAM" id="SSF53187">
    <property type="entry name" value="Zn-dependent exopeptidases"/>
    <property type="match status" value="1"/>
</dbReference>
<dbReference type="InterPro" id="IPR011356">
    <property type="entry name" value="Leucine_aapep/pepB"/>
</dbReference>
<dbReference type="Gene3D" id="3.40.630.10">
    <property type="entry name" value="Zn peptidases"/>
    <property type="match status" value="1"/>
</dbReference>
<dbReference type="Proteomes" id="UP000068447">
    <property type="component" value="Chromosome"/>
</dbReference>
<comment type="similarity">
    <text evidence="1">Belongs to the peptidase M17 family.</text>
</comment>
<keyword evidence="4" id="KW-0378">Hydrolase</keyword>
<proteinExistence type="inferred from homology"/>
<dbReference type="PROSITE" id="PS00631">
    <property type="entry name" value="CYTOSOL_AP"/>
    <property type="match status" value="1"/>
</dbReference>
<dbReference type="GO" id="GO:0070006">
    <property type="term" value="F:metalloaminopeptidase activity"/>
    <property type="evidence" value="ECO:0007669"/>
    <property type="project" value="InterPro"/>
</dbReference>
<dbReference type="PANTHER" id="PTHR11963:SF48">
    <property type="entry name" value="DIPEPTIDASE B, ISOFORM A"/>
    <property type="match status" value="1"/>
</dbReference>
<keyword evidence="8" id="KW-1185">Reference proteome</keyword>
<dbReference type="AlphaFoldDB" id="A0A0U2Z3P7"/>
<evidence type="ECO:0000313" key="8">
    <source>
        <dbReference type="Proteomes" id="UP000068447"/>
    </source>
</evidence>
<feature type="domain" description="Cytosol aminopeptidase" evidence="6">
    <location>
        <begin position="345"/>
        <end position="352"/>
    </location>
</feature>
<dbReference type="InterPro" id="IPR000819">
    <property type="entry name" value="Peptidase_M17_C"/>
</dbReference>
<evidence type="ECO:0000256" key="3">
    <source>
        <dbReference type="ARBA" id="ARBA00022670"/>
    </source>
</evidence>
<gene>
    <name evidence="7" type="ORF">AT746_04145</name>
</gene>
<dbReference type="STRING" id="1526571.AT746_04145"/>
<dbReference type="CDD" id="cd00433">
    <property type="entry name" value="Peptidase_M17"/>
    <property type="match status" value="1"/>
</dbReference>
<accession>A0A0U2Z3P7</accession>
<evidence type="ECO:0000256" key="5">
    <source>
        <dbReference type="ARBA" id="ARBA00023211"/>
    </source>
</evidence>
<dbReference type="GO" id="GO:0005737">
    <property type="term" value="C:cytoplasm"/>
    <property type="evidence" value="ECO:0007669"/>
    <property type="project" value="InterPro"/>
</dbReference>
<evidence type="ECO:0000256" key="2">
    <source>
        <dbReference type="ARBA" id="ARBA00022438"/>
    </source>
</evidence>